<dbReference type="SUPFAM" id="SSF57016">
    <property type="entry name" value="Plant lectins/antimicrobial peptides"/>
    <property type="match status" value="1"/>
</dbReference>
<keyword evidence="6" id="KW-0378">Hydrolase</keyword>
<reference evidence="6 7" key="1">
    <citation type="submission" date="2016-07" db="EMBL/GenBank/DDBJ databases">
        <title>Multiple horizontal gene transfer events from other fungi enriched the ability of initially mycotrophic Trichoderma (Ascomycota) to feed on dead plant biomass.</title>
        <authorList>
            <consortium name="DOE Joint Genome Institute"/>
            <person name="Aerts A."/>
            <person name="Atanasova L."/>
            <person name="Chenthamara K."/>
            <person name="Zhang J."/>
            <person name="Grujic M."/>
            <person name="Henrissat B."/>
            <person name="Kuo A."/>
            <person name="Salamov A."/>
            <person name="Lipzen A."/>
            <person name="Labutti K."/>
            <person name="Barry K."/>
            <person name="Miao Y."/>
            <person name="Rahimi M.J."/>
            <person name="Shen Q."/>
            <person name="Grigoriev I.V."/>
            <person name="Kubicek C.P."/>
            <person name="Druzhinina I.S."/>
        </authorList>
    </citation>
    <scope>NUCLEOTIDE SEQUENCE [LARGE SCALE GENOMIC DNA]</scope>
    <source>
        <strain evidence="6 7">ATCC 18648</strain>
    </source>
</reference>
<evidence type="ECO:0000256" key="1">
    <source>
        <dbReference type="ARBA" id="ARBA00008682"/>
    </source>
</evidence>
<dbReference type="AlphaFoldDB" id="A0A2T4CJP1"/>
<feature type="domain" description="LysM" evidence="5">
    <location>
        <begin position="58"/>
        <end position="106"/>
    </location>
</feature>
<protein>
    <submittedName>
        <fullName evidence="6">Glycoside hydrolase family 18 protein</fullName>
    </submittedName>
</protein>
<evidence type="ECO:0000256" key="3">
    <source>
        <dbReference type="ARBA" id="ARBA00023026"/>
    </source>
</evidence>
<dbReference type="CDD" id="cd00035">
    <property type="entry name" value="ChtBD1"/>
    <property type="match status" value="1"/>
</dbReference>
<dbReference type="InterPro" id="IPR024079">
    <property type="entry name" value="MetalloPept_cat_dom_sf"/>
</dbReference>
<dbReference type="Gene3D" id="3.30.60.10">
    <property type="entry name" value="Endochitinase-like"/>
    <property type="match status" value="1"/>
</dbReference>
<keyword evidence="7" id="KW-1185">Reference proteome</keyword>
<dbReference type="InterPro" id="IPR057277">
    <property type="entry name" value="LysM_C"/>
</dbReference>
<dbReference type="InterPro" id="IPR036861">
    <property type="entry name" value="Endochitinase-like_sf"/>
</dbReference>
<dbReference type="InterPro" id="IPR018392">
    <property type="entry name" value="LysM"/>
</dbReference>
<dbReference type="InterPro" id="IPR017853">
    <property type="entry name" value="GH"/>
</dbReference>
<dbReference type="SUPFAM" id="SSF54556">
    <property type="entry name" value="Chitinase insertion domain"/>
    <property type="match status" value="1"/>
</dbReference>
<evidence type="ECO:0000313" key="6">
    <source>
        <dbReference type="EMBL" id="PTB81728.1"/>
    </source>
</evidence>
<feature type="domain" description="LysM" evidence="5">
    <location>
        <begin position="8"/>
        <end position="53"/>
    </location>
</feature>
<dbReference type="STRING" id="983965.A0A2T4CJP1"/>
<dbReference type="GO" id="GO:0008237">
    <property type="term" value="F:metallopeptidase activity"/>
    <property type="evidence" value="ECO:0007669"/>
    <property type="project" value="InterPro"/>
</dbReference>
<dbReference type="InterPro" id="IPR036779">
    <property type="entry name" value="LysM_dom_sf"/>
</dbReference>
<dbReference type="EMBL" id="KZ679126">
    <property type="protein sequence ID" value="PTB81728.1"/>
    <property type="molecule type" value="Genomic_DNA"/>
</dbReference>
<dbReference type="Pfam" id="PF00704">
    <property type="entry name" value="Glyco_hydro_18"/>
    <property type="match status" value="1"/>
</dbReference>
<name>A0A2T4CJP1_TRILO</name>
<dbReference type="Proteomes" id="UP000240760">
    <property type="component" value="Unassembled WGS sequence"/>
</dbReference>
<evidence type="ECO:0000256" key="4">
    <source>
        <dbReference type="ARBA" id="ARBA00044955"/>
    </source>
</evidence>
<dbReference type="SUPFAM" id="SSF55486">
    <property type="entry name" value="Metalloproteases ('zincins'), catalytic domain"/>
    <property type="match status" value="1"/>
</dbReference>
<dbReference type="CDD" id="cd00118">
    <property type="entry name" value="LysM"/>
    <property type="match status" value="1"/>
</dbReference>
<dbReference type="GO" id="GO:0005975">
    <property type="term" value="P:carbohydrate metabolic process"/>
    <property type="evidence" value="ECO:0007669"/>
    <property type="project" value="InterPro"/>
</dbReference>
<dbReference type="PROSITE" id="PS51782">
    <property type="entry name" value="LYSM"/>
    <property type="match status" value="2"/>
</dbReference>
<comment type="similarity">
    <text evidence="4">Belongs to the secreted LysM effector family.</text>
</comment>
<dbReference type="OrthoDB" id="73875at2759"/>
<keyword evidence="3" id="KW-0843">Virulence</keyword>
<dbReference type="Gene3D" id="3.20.20.80">
    <property type="entry name" value="Glycosidases"/>
    <property type="match status" value="2"/>
</dbReference>
<dbReference type="Pfam" id="PF25139">
    <property type="entry name" value="LysM14_C"/>
    <property type="match status" value="1"/>
</dbReference>
<evidence type="ECO:0000259" key="5">
    <source>
        <dbReference type="PROSITE" id="PS51782"/>
    </source>
</evidence>
<evidence type="ECO:0000313" key="7">
    <source>
        <dbReference type="Proteomes" id="UP000240760"/>
    </source>
</evidence>
<proteinExistence type="inferred from homology"/>
<keyword evidence="2" id="KW-0147">Chitin-binding</keyword>
<dbReference type="Gene3D" id="3.40.390.10">
    <property type="entry name" value="Collagenase (Catalytic Domain)"/>
    <property type="match status" value="1"/>
</dbReference>
<dbReference type="SUPFAM" id="SSF54106">
    <property type="entry name" value="LysM domain"/>
    <property type="match status" value="2"/>
</dbReference>
<dbReference type="Gene3D" id="3.10.50.10">
    <property type="match status" value="1"/>
</dbReference>
<evidence type="ECO:0000256" key="2">
    <source>
        <dbReference type="ARBA" id="ARBA00022669"/>
    </source>
</evidence>
<dbReference type="SMART" id="SM00257">
    <property type="entry name" value="LysM"/>
    <property type="match status" value="2"/>
</dbReference>
<dbReference type="InterPro" id="IPR029070">
    <property type="entry name" value="Chitinase_insertion_sf"/>
</dbReference>
<comment type="similarity">
    <text evidence="1">Belongs to the glycosyl hydrolase 18 family. Chitinase class V subfamily.</text>
</comment>
<dbReference type="Pfam" id="PF01476">
    <property type="entry name" value="LysM"/>
    <property type="match status" value="2"/>
</dbReference>
<dbReference type="InterPro" id="IPR053214">
    <property type="entry name" value="LysM12-like"/>
</dbReference>
<dbReference type="InterPro" id="IPR001223">
    <property type="entry name" value="Glyco_hydro18_cat"/>
</dbReference>
<organism evidence="6 7">
    <name type="scientific">Trichoderma longibrachiatum ATCC 18648</name>
    <dbReference type="NCBI Taxonomy" id="983965"/>
    <lineage>
        <taxon>Eukaryota</taxon>
        <taxon>Fungi</taxon>
        <taxon>Dikarya</taxon>
        <taxon>Ascomycota</taxon>
        <taxon>Pezizomycotina</taxon>
        <taxon>Sordariomycetes</taxon>
        <taxon>Hypocreomycetidae</taxon>
        <taxon>Hypocreales</taxon>
        <taxon>Hypocreaceae</taxon>
        <taxon>Trichoderma</taxon>
    </lineage>
</organism>
<dbReference type="SUPFAM" id="SSF51445">
    <property type="entry name" value="(Trans)glycosidases"/>
    <property type="match status" value="2"/>
</dbReference>
<dbReference type="GO" id="GO:0008061">
    <property type="term" value="F:chitin binding"/>
    <property type="evidence" value="ECO:0007669"/>
    <property type="project" value="UniProtKB-KW"/>
</dbReference>
<dbReference type="PANTHER" id="PTHR47700">
    <property type="entry name" value="V CHITINASE, PUTATIVE (AFU_ORTHOLOGUE AFUA_6G13720)-RELATED"/>
    <property type="match status" value="1"/>
</dbReference>
<gene>
    <name evidence="6" type="ORF">M440DRAFT_1459816</name>
</gene>
<sequence>MLAAAICSYILVKSGDSCASLASRCGISAADFTKHNPTPTLCSTLAVGEPKHPDGTCVSYTVKKGDDCALIARNNHITAHDIETYNAHTWGWNGCSHLQLGANICLSTGDPPMPAAVPGTVCGPQVAGTKRPGKWSDIGSLNPCPLNACCNIWGQCGITPDFCTPAKSSTGAPGTSPPGINGCISNCGTSIINSDGAPTEFRSIGYFEAFGANRSCLAMHASQIPGSYSHVHYAFGSITSDFEVDLSQHFDQLEDLHGQWDYNSSFANPGCPSGNCLQSHVNLTETEYALSMITKAGVPTNKIAVGIAGYGRSFGMVDPSCTGPHCRFTGPDSTATPGECTAEAGYISQAEIEALGGSGLARRAGVKTWHDASSDSDIMTYGNGTWVAYMSQKTKASRINKYAALNFAGSVEWAIDLVQAVESPEDVENSLDVTALEESFTAALELSEYDISEFEDYNLTILATALKGWDGCKRKYGFEPRQISSGWQQSWRIMNNLYKEAKAGINWNEASAIEYLGPPAMNLDSQAGITKMYKNLATIQPGWLVPSFLSWGIAVRCDDPGGLCPCGSGSDTIAYTNNKDPKYGIASINFCPRYFTLPRLGTVMRQANTKKHPAIWANLTNYSRNQGSVWIHELLHLDWVTYAISKDKKIVLDAYGPLLAKGLARFKPFVDDIGTYTNRNADNLSMYALARYVQRALKNVYPHLPLAPRPPETVDPLYELSGYVTLYNNGTVELPADRTLVDEAQWSLSQGVCAKGDGIEDGVRPDAFASITHTAQVLRPSDFPADYLSSWSSWAGLTPTTTSASPTPTATWTIAIYSEPDCAGDYYSLEGYNIDSPDDECLVLRGGGIPTTSKTGTTCRRFTNGGFDWHDCSTSTLTQPLSWSVLGGVCTAYDTDTCTDDGNADAYDPAQGCHNYSASNLDTKTWISLQCGAQPGIGNGELGRRPLQMVQSADGKGRKGNHTSVVTKAIDPALHKTYRFHPKPTTTGHP</sequence>
<accession>A0A2T4CJP1</accession>
<dbReference type="PANTHER" id="PTHR47700:SF2">
    <property type="entry name" value="CHITINASE"/>
    <property type="match status" value="1"/>
</dbReference>
<dbReference type="Gene3D" id="3.10.350.10">
    <property type="entry name" value="LysM domain"/>
    <property type="match status" value="2"/>
</dbReference>